<dbReference type="Gene3D" id="1.10.10.10">
    <property type="entry name" value="Winged helix-like DNA-binding domain superfamily/Winged helix DNA-binding domain"/>
    <property type="match status" value="1"/>
</dbReference>
<evidence type="ECO:0000313" key="2">
    <source>
        <dbReference type="EMBL" id="KLA46835.1"/>
    </source>
</evidence>
<dbReference type="InterPro" id="IPR052509">
    <property type="entry name" value="Metal_resp_DNA-bind_regulator"/>
</dbReference>
<dbReference type="PANTHER" id="PTHR33169:SF14">
    <property type="entry name" value="TRANSCRIPTIONAL REGULATOR RV3488"/>
    <property type="match status" value="1"/>
</dbReference>
<dbReference type="PANTHER" id="PTHR33169">
    <property type="entry name" value="PADR-FAMILY TRANSCRIPTIONAL REGULATOR"/>
    <property type="match status" value="1"/>
</dbReference>
<proteinExistence type="predicted"/>
<dbReference type="EMBL" id="JHAJ01000030">
    <property type="protein sequence ID" value="KLA46835.1"/>
    <property type="molecule type" value="Genomic_DNA"/>
</dbReference>
<dbReference type="InterPro" id="IPR036388">
    <property type="entry name" value="WH-like_DNA-bd_sf"/>
</dbReference>
<name>A0A837IUL6_9LACO</name>
<dbReference type="AlphaFoldDB" id="A0A837IUL6"/>
<feature type="domain" description="Transcription regulator PadR N-terminal" evidence="1">
    <location>
        <begin position="24"/>
        <end position="95"/>
    </location>
</feature>
<dbReference type="InterPro" id="IPR036390">
    <property type="entry name" value="WH_DNA-bd_sf"/>
</dbReference>
<evidence type="ECO:0000259" key="1">
    <source>
        <dbReference type="Pfam" id="PF03551"/>
    </source>
</evidence>
<gene>
    <name evidence="2" type="ORF">LRB_568</name>
</gene>
<reference evidence="2 3" key="1">
    <citation type="journal article" date="2015" name="BMC Microbiol.">
        <title>Lactobacillus ruminis strains cluster according to their mammalian gut source.</title>
        <authorList>
            <person name="O' Donnell M.M."/>
            <person name="Harris H.M."/>
            <person name="Lynch D.B."/>
            <person name="Ross R.P."/>
            <person name="O'Toole P.W."/>
        </authorList>
    </citation>
    <scope>NUCLEOTIDE SEQUENCE [LARGE SCALE GENOMIC DNA]</scope>
    <source>
        <strain evidence="2 3">ATCC 27780</strain>
    </source>
</reference>
<accession>A0A837IUL6</accession>
<comment type="caution">
    <text evidence="2">The sequence shown here is derived from an EMBL/GenBank/DDBJ whole genome shotgun (WGS) entry which is preliminary data.</text>
</comment>
<dbReference type="InterPro" id="IPR005149">
    <property type="entry name" value="Tscrpt_reg_PadR_N"/>
</dbReference>
<dbReference type="SUPFAM" id="SSF46785">
    <property type="entry name" value="Winged helix' DNA-binding domain"/>
    <property type="match status" value="1"/>
</dbReference>
<evidence type="ECO:0000313" key="3">
    <source>
        <dbReference type="Proteomes" id="UP000035618"/>
    </source>
</evidence>
<protein>
    <submittedName>
        <fullName evidence="2">PadR family transcriptional regulator</fullName>
    </submittedName>
</protein>
<organism evidence="2 3">
    <name type="scientific">Ligilactobacillus ruminis</name>
    <dbReference type="NCBI Taxonomy" id="1623"/>
    <lineage>
        <taxon>Bacteria</taxon>
        <taxon>Bacillati</taxon>
        <taxon>Bacillota</taxon>
        <taxon>Bacilli</taxon>
        <taxon>Lactobacillales</taxon>
        <taxon>Lactobacillaceae</taxon>
        <taxon>Ligilactobacillus</taxon>
    </lineage>
</organism>
<sequence>MQNSKRGDSMIPSQMLKGMLEGCVLKIISEHETYGYEISETLKFYGFGNISEGTIYPMLLRMQKNGLISAEYKSSPVGPRRKYFSITEQGMTEIEMFYQNFSELESAVLRLFERKEDRHGEKHARIEERE</sequence>
<dbReference type="Pfam" id="PF03551">
    <property type="entry name" value="PadR"/>
    <property type="match status" value="1"/>
</dbReference>
<dbReference type="Proteomes" id="UP000035618">
    <property type="component" value="Unassembled WGS sequence"/>
</dbReference>